<sequence length="439" mass="51466">MRFDQCTNGNIFMHGWTLEQCVMSEHDKAILRELAKKMRSYAEQPEEQQKFQLWRDHNDLKETRPLIYLDLENGWNELLPQEFTCQCEGEMAQEWEMWLHKELIYAEKIKCDKPIEAKFYIPYMAHDTMWGIDKKVIGDAHSGEAYTWESPITDEMMEEDVDMSTIIKTPQITIDWEATNAFTAIAHDVFDGILEVERRHWWWWGMELTHPYVDLRGFENMLVDFYDYPEKMHEILELFTRGYEAKLDFLEQNHLLTPNTGNCYVGSGGLGLTNDLNSGAAVPNSAMDIWGFHESQETGEVSPEMFKEFILPYQLRLAKRFGLNYYGCCEGLDRRFEYVKQIPRLRRVSVSQWANIPLMSEMLGGDYVFCHKVSPTDIAVPQIDEAYIRSRLHEVLVKCKACGNHVELIMKDNHTIANTPYNAYRWVELAREEVARVYG</sequence>
<evidence type="ECO:0000313" key="2">
    <source>
        <dbReference type="Proteomes" id="UP000195897"/>
    </source>
</evidence>
<reference evidence="2" key="1">
    <citation type="submission" date="2017-04" db="EMBL/GenBank/DDBJ databases">
        <title>Function of individual gut microbiota members based on whole genome sequencing of pure cultures obtained from chicken caecum.</title>
        <authorList>
            <person name="Medvecky M."/>
            <person name="Cejkova D."/>
            <person name="Polansky O."/>
            <person name="Karasova D."/>
            <person name="Kubasova T."/>
            <person name="Cizek A."/>
            <person name="Rychlik I."/>
        </authorList>
    </citation>
    <scope>NUCLEOTIDE SEQUENCE [LARGE SCALE GENOMIC DNA]</scope>
    <source>
        <strain evidence="2">An180</strain>
    </source>
</reference>
<name>A0A1Y4L4B7_9FIRM</name>
<gene>
    <name evidence="1" type="ORF">B5F17_12795</name>
</gene>
<dbReference type="RefSeq" id="WP_087374407.1">
    <property type="nucleotide sequence ID" value="NZ_NFKK01000021.1"/>
</dbReference>
<proteinExistence type="predicted"/>
<dbReference type="Proteomes" id="UP000195897">
    <property type="component" value="Unassembled WGS sequence"/>
</dbReference>
<dbReference type="Gene3D" id="3.20.20.210">
    <property type="match status" value="1"/>
</dbReference>
<accession>A0A1Y4L4B7</accession>
<protein>
    <recommendedName>
        <fullName evidence="3">Uroporphyrinogen decarboxylase (URO-D) domain-containing protein</fullName>
    </recommendedName>
</protein>
<comment type="caution">
    <text evidence="1">The sequence shown here is derived from an EMBL/GenBank/DDBJ whole genome shotgun (WGS) entry which is preliminary data.</text>
</comment>
<dbReference type="EMBL" id="NFKK01000021">
    <property type="protein sequence ID" value="OUP51496.1"/>
    <property type="molecule type" value="Genomic_DNA"/>
</dbReference>
<organism evidence="1 2">
    <name type="scientific">Butyricicoccus pullicaecorum</name>
    <dbReference type="NCBI Taxonomy" id="501571"/>
    <lineage>
        <taxon>Bacteria</taxon>
        <taxon>Bacillati</taxon>
        <taxon>Bacillota</taxon>
        <taxon>Clostridia</taxon>
        <taxon>Eubacteriales</taxon>
        <taxon>Butyricicoccaceae</taxon>
        <taxon>Butyricicoccus</taxon>
    </lineage>
</organism>
<dbReference type="AlphaFoldDB" id="A0A1Y4L4B7"/>
<dbReference type="InterPro" id="IPR038071">
    <property type="entry name" value="UROD/MetE-like_sf"/>
</dbReference>
<evidence type="ECO:0000313" key="1">
    <source>
        <dbReference type="EMBL" id="OUP51496.1"/>
    </source>
</evidence>
<evidence type="ECO:0008006" key="3">
    <source>
        <dbReference type="Google" id="ProtNLM"/>
    </source>
</evidence>